<dbReference type="EMBL" id="JADCNL010000004">
    <property type="protein sequence ID" value="KAG0484865.1"/>
    <property type="molecule type" value="Genomic_DNA"/>
</dbReference>
<dbReference type="AlphaFoldDB" id="A0A835R3K1"/>
<organism evidence="3 5">
    <name type="scientific">Vanilla planifolia</name>
    <name type="common">Vanilla</name>
    <dbReference type="NCBI Taxonomy" id="51239"/>
    <lineage>
        <taxon>Eukaryota</taxon>
        <taxon>Viridiplantae</taxon>
        <taxon>Streptophyta</taxon>
        <taxon>Embryophyta</taxon>
        <taxon>Tracheophyta</taxon>
        <taxon>Spermatophyta</taxon>
        <taxon>Magnoliopsida</taxon>
        <taxon>Liliopsida</taxon>
        <taxon>Asparagales</taxon>
        <taxon>Orchidaceae</taxon>
        <taxon>Vanilloideae</taxon>
        <taxon>Vanilleae</taxon>
        <taxon>Vanilla</taxon>
    </lineage>
</organism>
<dbReference type="GO" id="GO:0009098">
    <property type="term" value="P:L-leucine biosynthetic process"/>
    <property type="evidence" value="ECO:0007669"/>
    <property type="project" value="InterPro"/>
</dbReference>
<dbReference type="SUPFAM" id="SSF110921">
    <property type="entry name" value="2-isopropylmalate synthase LeuA, allosteric (dimerisation) domain"/>
    <property type="match status" value="1"/>
</dbReference>
<evidence type="ECO:0000313" key="6">
    <source>
        <dbReference type="Proteomes" id="UP000639772"/>
    </source>
</evidence>
<protein>
    <recommendedName>
        <fullName evidence="2">2-isopropylmalate synthase LeuA allosteric (dimerisation) domain-containing protein</fullName>
    </recommendedName>
</protein>
<evidence type="ECO:0000256" key="1">
    <source>
        <dbReference type="ARBA" id="ARBA00022679"/>
    </source>
</evidence>
<dbReference type="Proteomes" id="UP000636800">
    <property type="component" value="Unassembled WGS sequence"/>
</dbReference>
<dbReference type="InterPro" id="IPR036230">
    <property type="entry name" value="LeuA_allosteric_dom_sf"/>
</dbReference>
<evidence type="ECO:0000313" key="3">
    <source>
        <dbReference type="EMBL" id="KAG0484865.1"/>
    </source>
</evidence>
<evidence type="ECO:0000313" key="5">
    <source>
        <dbReference type="Proteomes" id="UP000636800"/>
    </source>
</evidence>
<dbReference type="GO" id="GO:0003852">
    <property type="term" value="F:2-isopropylmalate synthase activity"/>
    <property type="evidence" value="ECO:0007669"/>
    <property type="project" value="InterPro"/>
</dbReference>
<dbReference type="EMBL" id="JADCNM010000004">
    <property type="protein sequence ID" value="KAG0486656.1"/>
    <property type="molecule type" value="Genomic_DNA"/>
</dbReference>
<name>A0A835R3K1_VANPL</name>
<evidence type="ECO:0000259" key="2">
    <source>
        <dbReference type="Pfam" id="PF08502"/>
    </source>
</evidence>
<keyword evidence="5" id="KW-1185">Reference proteome</keyword>
<accession>A0A835R3K1</accession>
<sequence>MTPLQSEAPTKLLEYSNAALDGTHAISSTQVITSEGHNHISAYSSSEKANGHASIDISNGHTVSFINGNGEDTDFVVSSAQAYLKALNRTLTLKHGQS</sequence>
<comment type="caution">
    <text evidence="3">The sequence shown here is derived from an EMBL/GenBank/DDBJ whole genome shotgun (WGS) entry which is preliminary data.</text>
</comment>
<proteinExistence type="predicted"/>
<gene>
    <name evidence="4" type="ORF">HPP92_008751</name>
    <name evidence="3" type="ORF">HPP92_008944</name>
</gene>
<dbReference type="Gene3D" id="3.30.160.270">
    <property type="match status" value="1"/>
</dbReference>
<feature type="domain" description="2-isopropylmalate synthase LeuA allosteric (dimerisation)" evidence="2">
    <location>
        <begin position="40"/>
        <end position="91"/>
    </location>
</feature>
<dbReference type="InterPro" id="IPR013709">
    <property type="entry name" value="2-isopropylmalate_synth_dimer"/>
</dbReference>
<dbReference type="Pfam" id="PF08502">
    <property type="entry name" value="LeuA_dimer"/>
    <property type="match status" value="1"/>
</dbReference>
<reference evidence="5 6" key="1">
    <citation type="journal article" date="2020" name="Nat. Food">
        <title>A phased Vanilla planifolia genome enables genetic improvement of flavour and production.</title>
        <authorList>
            <person name="Hasing T."/>
            <person name="Tang H."/>
            <person name="Brym M."/>
            <person name="Khazi F."/>
            <person name="Huang T."/>
            <person name="Chambers A.H."/>
        </authorList>
    </citation>
    <scope>NUCLEOTIDE SEQUENCE [LARGE SCALE GENOMIC DNA]</scope>
    <source>
        <tissue evidence="3">Leaf</tissue>
    </source>
</reference>
<dbReference type="OrthoDB" id="2015253at2759"/>
<keyword evidence="1" id="KW-0808">Transferase</keyword>
<evidence type="ECO:0000313" key="4">
    <source>
        <dbReference type="EMBL" id="KAG0486656.1"/>
    </source>
</evidence>
<dbReference type="Proteomes" id="UP000639772">
    <property type="component" value="Unassembled WGS sequence"/>
</dbReference>